<evidence type="ECO:0000259" key="2">
    <source>
        <dbReference type="Pfam" id="PF04970"/>
    </source>
</evidence>
<dbReference type="InterPro" id="IPR032675">
    <property type="entry name" value="LRR_dom_sf"/>
</dbReference>
<evidence type="ECO:0000256" key="1">
    <source>
        <dbReference type="SAM" id="MobiDB-lite"/>
    </source>
</evidence>
<reference evidence="3" key="1">
    <citation type="submission" date="2022-08" db="EMBL/GenBank/DDBJ databases">
        <authorList>
            <person name="Kallberg Y."/>
            <person name="Tangrot J."/>
            <person name="Rosling A."/>
        </authorList>
    </citation>
    <scope>NUCLEOTIDE SEQUENCE</scope>
    <source>
        <strain evidence="3">Wild A</strain>
    </source>
</reference>
<dbReference type="Pfam" id="PF04970">
    <property type="entry name" value="LRAT"/>
    <property type="match status" value="1"/>
</dbReference>
<feature type="region of interest" description="Disordered" evidence="1">
    <location>
        <begin position="298"/>
        <end position="323"/>
    </location>
</feature>
<dbReference type="Gene3D" id="3.90.1720.10">
    <property type="entry name" value="endopeptidase domain like (from Nostoc punctiforme)"/>
    <property type="match status" value="1"/>
</dbReference>
<comment type="caution">
    <text evidence="3">The sequence shown here is derived from an EMBL/GenBank/DDBJ whole genome shotgun (WGS) entry which is preliminary data.</text>
</comment>
<dbReference type="Proteomes" id="UP001153678">
    <property type="component" value="Unassembled WGS sequence"/>
</dbReference>
<proteinExistence type="predicted"/>
<evidence type="ECO:0000313" key="3">
    <source>
        <dbReference type="EMBL" id="CAI2184648.1"/>
    </source>
</evidence>
<gene>
    <name evidence="3" type="ORF">FWILDA_LOCUS11682</name>
</gene>
<dbReference type="Gene3D" id="3.80.10.10">
    <property type="entry name" value="Ribonuclease Inhibitor"/>
    <property type="match status" value="1"/>
</dbReference>
<feature type="compositionally biased region" description="Basic and acidic residues" evidence="1">
    <location>
        <begin position="58"/>
        <end position="79"/>
    </location>
</feature>
<name>A0A9W4SXM4_9GLOM</name>
<protein>
    <submittedName>
        <fullName evidence="3">4132_t:CDS:1</fullName>
    </submittedName>
</protein>
<sequence>MKANQEEVERLRKDREKDEEHAKKNNEEIRRLKTVIDDPNRSDEEKERARKRIVLLETENRKLRDKNKERDKQIEEKTKTPPAPSAPLGLSLPKLIEKELKRIEKITDSEEQIKEAEKVWKICDRVYDLVYNVPEGVNPSEPYGFNHFKKLYEQLKYVKNKLPKSKKGAKKPNSSLGENNDETFSELTFDEVSKDEKEYINCQQCFKEIKCVNENKNFTKYLNVIPDGDDIYCRACYQLVKQEQKKREEQEVRSCKFCSTELVKEGNLKYSLRICDKDNCLLKLDKELYPNKYSQANGDIDNLGNKKQNPTSSNSQELDSKKQQLKDLETKAKELIKPLPLDTQITILQKEIKILETKATKNSLEEVLLSSKKKELEELLKRQNNSNINNSKPADKVILYIGCGIVGVALTCDTNFTEELQKEREAKGFSYEECSLNLQEFISLKELKCSRNQLTCLVLPENGEKLIVLDVSDNQLTELILGDNRGFVELNCRSNLLTKINFKQLNPQKLKKINLENNNFFEQDLTFLKNFSNLEEVNIGNYNKKKIKSNIYNRFCGSLEPLRSLTKLKSLSISNTEIDRATESAKVIFSLLPQIEEKIKISPIFQEGNQKCYKLKKLIVKELKVTYEFSSDKNKEKKEILKFSPLTKHHSLEETKKKVEEIKQKLNSDNPILAIVESDDFKIDKIIEKSKLPKDAKSNPDKENIGNPLLPITTYHAAIYLGNSQVAHIATYSLKRISGKVKLQQNFQEEKSISSYLKPIFSSLNSHSTAGESTRAQIMEHILRTIFIQHAKEQYSFLKKNCQHFATLCVYGVPFSDQVISAVSKLGVSFNFDLAKEIIKSNDEFEVVDLEKILVEIKIEAQTKLLLTIHVDIFKELSQEEQKRMERDNPINYLLHDVEGQKLLSKEELGRRLRKVTTKVSDNEIQIVHQSYKECVVLSDWLRNLQDEKQYEKHIKEEFKQVDKENLNSSLPLVTVACIACNSSIQENEEIYYFKSRPQEIICNSCKAQCLENYFKGYMKGIKKGRDIGRRITEIESFSIDEKDKENRKKLQQQIQQNLDDDNKKKLQSNIEISPKK</sequence>
<dbReference type="InterPro" id="IPR007053">
    <property type="entry name" value="LRAT_dom"/>
</dbReference>
<feature type="region of interest" description="Disordered" evidence="1">
    <location>
        <begin position="1046"/>
        <end position="1077"/>
    </location>
</feature>
<organism evidence="3 4">
    <name type="scientific">Funneliformis geosporum</name>
    <dbReference type="NCBI Taxonomy" id="1117311"/>
    <lineage>
        <taxon>Eukaryota</taxon>
        <taxon>Fungi</taxon>
        <taxon>Fungi incertae sedis</taxon>
        <taxon>Mucoromycota</taxon>
        <taxon>Glomeromycotina</taxon>
        <taxon>Glomeromycetes</taxon>
        <taxon>Glomerales</taxon>
        <taxon>Glomeraceae</taxon>
        <taxon>Funneliformis</taxon>
    </lineage>
</organism>
<feature type="compositionally biased region" description="Polar residues" evidence="1">
    <location>
        <begin position="305"/>
        <end position="317"/>
    </location>
</feature>
<keyword evidence="4" id="KW-1185">Reference proteome</keyword>
<dbReference type="SUPFAM" id="SSF52058">
    <property type="entry name" value="L domain-like"/>
    <property type="match status" value="1"/>
</dbReference>
<evidence type="ECO:0000313" key="4">
    <source>
        <dbReference type="Proteomes" id="UP001153678"/>
    </source>
</evidence>
<feature type="compositionally biased region" description="Basic and acidic residues" evidence="1">
    <location>
        <begin position="1"/>
        <end position="48"/>
    </location>
</feature>
<dbReference type="AlphaFoldDB" id="A0A9W4SXM4"/>
<feature type="domain" description="LRAT" evidence="2">
    <location>
        <begin position="715"/>
        <end position="813"/>
    </location>
</feature>
<accession>A0A9W4SXM4</accession>
<dbReference type="EMBL" id="CAMKVN010003411">
    <property type="protein sequence ID" value="CAI2184648.1"/>
    <property type="molecule type" value="Genomic_DNA"/>
</dbReference>
<feature type="region of interest" description="Disordered" evidence="1">
    <location>
        <begin position="1"/>
        <end position="90"/>
    </location>
</feature>